<evidence type="ECO:0000256" key="2">
    <source>
        <dbReference type="ARBA" id="ARBA00022448"/>
    </source>
</evidence>
<dbReference type="InterPro" id="IPR004680">
    <property type="entry name" value="Cit_transptr-like_dom"/>
</dbReference>
<feature type="transmembrane region" description="Helical" evidence="12">
    <location>
        <begin position="273"/>
        <end position="295"/>
    </location>
</feature>
<name>A0A1Q9EBH2_SYMMI</name>
<evidence type="ECO:0000256" key="10">
    <source>
        <dbReference type="ARBA" id="ARBA00025753"/>
    </source>
</evidence>
<keyword evidence="5 12" id="KW-1133">Transmembrane helix</keyword>
<feature type="transmembrane region" description="Helical" evidence="12">
    <location>
        <begin position="316"/>
        <end position="336"/>
    </location>
</feature>
<dbReference type="InterPro" id="IPR058773">
    <property type="entry name" value="SGL_GH162"/>
</dbReference>
<dbReference type="EMBL" id="LSRX01000201">
    <property type="protein sequence ID" value="OLQ04753.1"/>
    <property type="molecule type" value="Genomic_DNA"/>
</dbReference>
<keyword evidence="2" id="KW-0813">Transport</keyword>
<dbReference type="GO" id="GO:0016020">
    <property type="term" value="C:membrane"/>
    <property type="evidence" value="ECO:0007669"/>
    <property type="project" value="UniProtKB-SubCell"/>
</dbReference>
<dbReference type="PANTHER" id="PTHR43269:SF2">
    <property type="entry name" value="SODIUM_PROTON ANTIPORTER 1-RELATED"/>
    <property type="match status" value="1"/>
</dbReference>
<feature type="transmembrane region" description="Helical" evidence="12">
    <location>
        <begin position="194"/>
        <end position="222"/>
    </location>
</feature>
<evidence type="ECO:0000313" key="15">
    <source>
        <dbReference type="EMBL" id="OLQ04753.1"/>
    </source>
</evidence>
<feature type="transmembrane region" description="Helical" evidence="12">
    <location>
        <begin position="58"/>
        <end position="77"/>
    </location>
</feature>
<dbReference type="GO" id="GO:0015297">
    <property type="term" value="F:antiporter activity"/>
    <property type="evidence" value="ECO:0007669"/>
    <property type="project" value="UniProtKB-KW"/>
</dbReference>
<feature type="transmembrane region" description="Helical" evidence="12">
    <location>
        <begin position="234"/>
        <end position="253"/>
    </location>
</feature>
<keyword evidence="16" id="KW-1185">Reference proteome</keyword>
<dbReference type="OrthoDB" id="9981847at2759"/>
<protein>
    <submittedName>
        <fullName evidence="15">Na(+)/H(+) antiporter NhaD</fullName>
    </submittedName>
</protein>
<comment type="subcellular location">
    <subcellularLocation>
        <location evidence="1">Membrane</location>
        <topology evidence="1">Multi-pass membrane protein</topology>
    </subcellularLocation>
</comment>
<feature type="compositionally biased region" description="Polar residues" evidence="11">
    <location>
        <begin position="20"/>
        <end position="30"/>
    </location>
</feature>
<evidence type="ECO:0000256" key="9">
    <source>
        <dbReference type="ARBA" id="ARBA00023201"/>
    </source>
</evidence>
<keyword evidence="6" id="KW-0915">Sodium</keyword>
<evidence type="ECO:0000256" key="3">
    <source>
        <dbReference type="ARBA" id="ARBA00022449"/>
    </source>
</evidence>
<reference evidence="15 16" key="1">
    <citation type="submission" date="2016-02" db="EMBL/GenBank/DDBJ databases">
        <title>Genome analysis of coral dinoflagellate symbionts highlights evolutionary adaptations to a symbiotic lifestyle.</title>
        <authorList>
            <person name="Aranda M."/>
            <person name="Li Y."/>
            <person name="Liew Y.J."/>
            <person name="Baumgarten S."/>
            <person name="Simakov O."/>
            <person name="Wilson M."/>
            <person name="Piel J."/>
            <person name="Ashoor H."/>
            <person name="Bougouffa S."/>
            <person name="Bajic V.B."/>
            <person name="Ryu T."/>
            <person name="Ravasi T."/>
            <person name="Bayer T."/>
            <person name="Micklem G."/>
            <person name="Kim H."/>
            <person name="Bhak J."/>
            <person name="Lajeunesse T.C."/>
            <person name="Voolstra C.R."/>
        </authorList>
    </citation>
    <scope>NUCLEOTIDE SEQUENCE [LARGE SCALE GENOMIC DNA]</scope>
    <source>
        <strain evidence="15 16">CCMP2467</strain>
    </source>
</reference>
<evidence type="ECO:0000259" key="13">
    <source>
        <dbReference type="Pfam" id="PF03600"/>
    </source>
</evidence>
<comment type="caution">
    <text evidence="15">The sequence shown here is derived from an EMBL/GenBank/DDBJ whole genome shotgun (WGS) entry which is preliminary data.</text>
</comment>
<dbReference type="GO" id="GO:0006814">
    <property type="term" value="P:sodium ion transport"/>
    <property type="evidence" value="ECO:0007669"/>
    <property type="project" value="UniProtKB-KW"/>
</dbReference>
<evidence type="ECO:0000256" key="7">
    <source>
        <dbReference type="ARBA" id="ARBA00023065"/>
    </source>
</evidence>
<feature type="domain" description="Endo-beta-1,2-glucanase SGL" evidence="14">
    <location>
        <begin position="614"/>
        <end position="1066"/>
    </location>
</feature>
<dbReference type="Gene3D" id="1.50.10.140">
    <property type="match status" value="1"/>
</dbReference>
<dbReference type="PANTHER" id="PTHR43269">
    <property type="entry name" value="SODIUM/PROTON ANTIPORTER 1-RELATED"/>
    <property type="match status" value="1"/>
</dbReference>
<feature type="domain" description="Citrate transporter-like" evidence="13">
    <location>
        <begin position="100"/>
        <end position="473"/>
    </location>
</feature>
<evidence type="ECO:0000256" key="1">
    <source>
        <dbReference type="ARBA" id="ARBA00004141"/>
    </source>
</evidence>
<keyword evidence="4 12" id="KW-0812">Transmembrane</keyword>
<evidence type="ECO:0000256" key="4">
    <source>
        <dbReference type="ARBA" id="ARBA00022692"/>
    </source>
</evidence>
<dbReference type="InterPro" id="IPR045016">
    <property type="entry name" value="NhaD-like"/>
</dbReference>
<keyword evidence="8 12" id="KW-0472">Membrane</keyword>
<evidence type="ECO:0000256" key="8">
    <source>
        <dbReference type="ARBA" id="ARBA00023136"/>
    </source>
</evidence>
<accession>A0A1Q9EBH2</accession>
<evidence type="ECO:0000313" key="16">
    <source>
        <dbReference type="Proteomes" id="UP000186817"/>
    </source>
</evidence>
<feature type="region of interest" description="Disordered" evidence="11">
    <location>
        <begin position="17"/>
        <end position="37"/>
    </location>
</feature>
<dbReference type="AlphaFoldDB" id="A0A1Q9EBH2"/>
<feature type="transmembrane region" description="Helical" evidence="12">
    <location>
        <begin position="463"/>
        <end position="488"/>
    </location>
</feature>
<keyword evidence="7" id="KW-0406">Ion transport</keyword>
<sequence>MSSSPSLNVDARDLRLRGNSPMSKKGQSPTAVPEVSAGCGGEKVARGIATGSRRLTKIAGLTLFGLIFLLAFLGWPGALIEDDATHRKILASLFLTGITLVALEDVIRLDKAAIMLVLASVMWTYHAAQKHPTKSEEGHELLHHELSKGLTDVGSVILFLLPAMGIVESIDHMDGFSAVTSFIVRYTQNSPDRLMPMICTLAFFLSSVIDNLTATIVCIKILKRVVPHNQDWRHSCGGVVVVAANAGGAWSPIGDVTTTMLWIQHKISTFGTVVWLFFPSLVAGFAPLFGIWWQAKKCQKGSLRDDAKREVCAASSSNGTATLLVGMLCILMVPVVKMVTGLPPYLGMMMALGVFWLVAEICELGAVTDGDEEAGTAHSLRGVPAALHKVDLSSLLFFTGVLLGVAALESAEVLERYAKFMEEVTHGSSLLLCSLLGVSSAVVDNVPLVQASIEMFKEPMDSPLWQLTALAAGTGGSMLAVGSVAGSIKRLRLKDFPRGITYSQNLIGELSQAKSQLAPKVGYVGSLLVLLGMVFVLSKRVPQFATEGTNHRRLSETTSPQLASSGCCRFAKEFEGVDWHDPKTRADYMANVMYMERGFLGGAAKLSFDPDTGMTYDGVGLDDNTGEVQHGTLRTFSAPSKEALHLSLLALALQPVEDVPAELATVFPLLYSSDEALDILDKKAKTMEDFDANYPGFGGFLPWFCSRGINKAGHCKTLADHGTRMTPVSGWERTLPGLDNGQLAFGTAAVVHVLERRAKQEGTSSRFAQLARRWNARLERMKESVVNLFYNGAGLVRMVSELDNVTVDVAKNASNAHNENGLFLWDAFEGEMIVLFLDIFGNWTKYPNNGEEEKKLMWKIKAEHVEPVVYTAADDTKMVLQKGYWFSAHEQWKTLQLPYMDIPLVKHLFANGEFARLENSVQEQLPGLMASVNAPNGVQCDAHPYCSAVGIQSLAGEPVFSFKESETVLTPYAAFPSILVDPAAGLAWYNHMLAMPRVQTPVGSIESFTVTGKAVAPMATWDAKVTTVLAMLGGTGPLLRTYMEERGVYGIFEDRVKSMYEPVFKPVITSVMPGKASVDLHIAQLPQLPWPAPHPASKESVPEDFPSCRCSEHEIKPAFLQPKKPRHLDGPGGRRLPLVRSSHKSLGCAGLCPGSGDLHGPAGLGTRVGEFSLLPDVALTNS</sequence>
<evidence type="ECO:0000259" key="14">
    <source>
        <dbReference type="Pfam" id="PF26157"/>
    </source>
</evidence>
<organism evidence="15 16">
    <name type="scientific">Symbiodinium microadriaticum</name>
    <name type="common">Dinoflagellate</name>
    <name type="synonym">Zooxanthella microadriatica</name>
    <dbReference type="NCBI Taxonomy" id="2951"/>
    <lineage>
        <taxon>Eukaryota</taxon>
        <taxon>Sar</taxon>
        <taxon>Alveolata</taxon>
        <taxon>Dinophyceae</taxon>
        <taxon>Suessiales</taxon>
        <taxon>Symbiodiniaceae</taxon>
        <taxon>Symbiodinium</taxon>
    </lineage>
</organism>
<evidence type="ECO:0000256" key="12">
    <source>
        <dbReference type="SAM" id="Phobius"/>
    </source>
</evidence>
<comment type="similarity">
    <text evidence="10">Belongs to the NhaD Na(+)/H(+) (TC 2.A.62) antiporter family.</text>
</comment>
<evidence type="ECO:0000256" key="6">
    <source>
        <dbReference type="ARBA" id="ARBA00023053"/>
    </source>
</evidence>
<keyword evidence="9" id="KW-0739">Sodium transport</keyword>
<dbReference type="Pfam" id="PF26157">
    <property type="entry name" value="SGL_GH162"/>
    <property type="match status" value="1"/>
</dbReference>
<feature type="transmembrane region" description="Helical" evidence="12">
    <location>
        <begin position="424"/>
        <end position="443"/>
    </location>
</feature>
<dbReference type="Pfam" id="PF03600">
    <property type="entry name" value="CitMHS"/>
    <property type="match status" value="1"/>
</dbReference>
<keyword evidence="3" id="KW-0050">Antiport</keyword>
<gene>
    <name evidence="15" type="primary">nhaD</name>
    <name evidence="15" type="ORF">AK812_SmicGene12127</name>
</gene>
<evidence type="ECO:0000256" key="11">
    <source>
        <dbReference type="SAM" id="MobiDB-lite"/>
    </source>
</evidence>
<proteinExistence type="inferred from homology"/>
<dbReference type="Proteomes" id="UP000186817">
    <property type="component" value="Unassembled WGS sequence"/>
</dbReference>
<dbReference type="NCBIfam" id="NF038006">
    <property type="entry name" value="NhaD_1"/>
    <property type="match status" value="1"/>
</dbReference>
<feature type="transmembrane region" description="Helical" evidence="12">
    <location>
        <begin position="521"/>
        <end position="538"/>
    </location>
</feature>
<evidence type="ECO:0000256" key="5">
    <source>
        <dbReference type="ARBA" id="ARBA00022989"/>
    </source>
</evidence>